<gene>
    <name evidence="1" type="ORF">DEO72_LG4g634</name>
</gene>
<accession>A0A4D6LMI8</accession>
<evidence type="ECO:0000313" key="1">
    <source>
        <dbReference type="EMBL" id="QCD89688.1"/>
    </source>
</evidence>
<dbReference type="Proteomes" id="UP000501690">
    <property type="component" value="Linkage Group LG4"/>
</dbReference>
<reference evidence="1 2" key="1">
    <citation type="submission" date="2019-04" db="EMBL/GenBank/DDBJ databases">
        <title>An improved genome assembly and genetic linkage map for asparagus bean, Vigna unguiculata ssp. sesquipedialis.</title>
        <authorList>
            <person name="Xia Q."/>
            <person name="Zhang R."/>
            <person name="Dong Y."/>
        </authorList>
    </citation>
    <scope>NUCLEOTIDE SEQUENCE [LARGE SCALE GENOMIC DNA]</scope>
    <source>
        <tissue evidence="1">Leaf</tissue>
    </source>
</reference>
<proteinExistence type="predicted"/>
<protein>
    <submittedName>
        <fullName evidence="1">Uncharacterized protein</fullName>
    </submittedName>
</protein>
<keyword evidence="2" id="KW-1185">Reference proteome</keyword>
<evidence type="ECO:0000313" key="2">
    <source>
        <dbReference type="Proteomes" id="UP000501690"/>
    </source>
</evidence>
<organism evidence="1 2">
    <name type="scientific">Vigna unguiculata</name>
    <name type="common">Cowpea</name>
    <dbReference type="NCBI Taxonomy" id="3917"/>
    <lineage>
        <taxon>Eukaryota</taxon>
        <taxon>Viridiplantae</taxon>
        <taxon>Streptophyta</taxon>
        <taxon>Embryophyta</taxon>
        <taxon>Tracheophyta</taxon>
        <taxon>Spermatophyta</taxon>
        <taxon>Magnoliopsida</taxon>
        <taxon>eudicotyledons</taxon>
        <taxon>Gunneridae</taxon>
        <taxon>Pentapetalae</taxon>
        <taxon>rosids</taxon>
        <taxon>fabids</taxon>
        <taxon>Fabales</taxon>
        <taxon>Fabaceae</taxon>
        <taxon>Papilionoideae</taxon>
        <taxon>50 kb inversion clade</taxon>
        <taxon>NPAAA clade</taxon>
        <taxon>indigoferoid/millettioid clade</taxon>
        <taxon>Phaseoleae</taxon>
        <taxon>Vigna</taxon>
    </lineage>
</organism>
<sequence>MERSWWLWERWRSKLGMEYLGVESAAMVVRIKLHGVRCKTVRKMVAQGAEMVEVGCMTELLDARRRWRCCSWWPEDVKVRGDGGYYFRRVAVVAGEEMAATAYGWLILKGEDCHMA</sequence>
<name>A0A4D6LMI8_VIGUN</name>
<dbReference type="AlphaFoldDB" id="A0A4D6LMI8"/>
<dbReference type="EMBL" id="CP039348">
    <property type="protein sequence ID" value="QCD89688.1"/>
    <property type="molecule type" value="Genomic_DNA"/>
</dbReference>